<feature type="region of interest" description="Disordered" evidence="1">
    <location>
        <begin position="288"/>
        <end position="322"/>
    </location>
</feature>
<dbReference type="OMA" id="MEMDMAL"/>
<evidence type="ECO:0000256" key="1">
    <source>
        <dbReference type="SAM" id="MobiDB-lite"/>
    </source>
</evidence>
<proteinExistence type="predicted"/>
<evidence type="ECO:0000313" key="3">
    <source>
        <dbReference type="Proteomes" id="UP000295192"/>
    </source>
</evidence>
<dbReference type="EMBL" id="LSRL02000829">
    <property type="protein sequence ID" value="TDG39752.1"/>
    <property type="molecule type" value="Genomic_DNA"/>
</dbReference>
<reference evidence="2 3" key="1">
    <citation type="journal article" date="2019" name="J. Hered.">
        <title>An Improved Genome Assembly for Drosophila navojoa, the Basal Species in the mojavensis Cluster.</title>
        <authorList>
            <person name="Vanderlinde T."/>
            <person name="Dupim E.G."/>
            <person name="Nazario-Yepiz N.O."/>
            <person name="Carvalho A.B."/>
        </authorList>
    </citation>
    <scope>NUCLEOTIDE SEQUENCE [LARGE SCALE GENOMIC DNA]</scope>
    <source>
        <strain evidence="2">Navoj_Jal97</strain>
        <tissue evidence="2">Whole organism</tissue>
    </source>
</reference>
<sequence length="339" mass="36686">MAVEITNTILSLQPTVEAEPLAPQSFHWQLEDYAYFHKCGEITTSPDVQCFGFNCAFCPAICLQFSVFIDHIRGHHMQELRRRYEGADAKIEQTTQTDLNLMIMDMHLEGEPTQAANATINGTALATTTTTTTTMLNATPTPVATTKRTKNPPNWNEAQASMGLLDMDMGLDLANVVPESALPKTSNNNAALMQLNSPATAAATIALATTTTIAAAAATPDEMNFVYVMENPLPPSPPPSADISRCEQNARLHSIDPFEILHEVCSSAVAHTHTHTQPHTQALAQTQAQAQAHAHAHANTHTHTHTQASTNTNTYEAAESSGAVSVVAHPRYETRRVVS</sequence>
<organism evidence="2 3">
    <name type="scientific">Drosophila navojoa</name>
    <name type="common">Fruit fly</name>
    <dbReference type="NCBI Taxonomy" id="7232"/>
    <lineage>
        <taxon>Eukaryota</taxon>
        <taxon>Metazoa</taxon>
        <taxon>Ecdysozoa</taxon>
        <taxon>Arthropoda</taxon>
        <taxon>Hexapoda</taxon>
        <taxon>Insecta</taxon>
        <taxon>Pterygota</taxon>
        <taxon>Neoptera</taxon>
        <taxon>Endopterygota</taxon>
        <taxon>Diptera</taxon>
        <taxon>Brachycera</taxon>
        <taxon>Muscomorpha</taxon>
        <taxon>Ephydroidea</taxon>
        <taxon>Drosophilidae</taxon>
        <taxon>Drosophila</taxon>
    </lineage>
</organism>
<feature type="compositionally biased region" description="Basic residues" evidence="1">
    <location>
        <begin position="294"/>
        <end position="304"/>
    </location>
</feature>
<name>A0A484AUN6_DRONA</name>
<comment type="caution">
    <text evidence="2">The sequence shown here is derived from an EMBL/GenBank/DDBJ whole genome shotgun (WGS) entry which is preliminary data.</text>
</comment>
<gene>
    <name evidence="2" type="ORF">AWZ03_013833</name>
</gene>
<dbReference type="AlphaFoldDB" id="A0A484AUN6"/>
<keyword evidence="3" id="KW-1185">Reference proteome</keyword>
<evidence type="ECO:0000313" key="2">
    <source>
        <dbReference type="EMBL" id="TDG39752.1"/>
    </source>
</evidence>
<feature type="compositionally biased region" description="Low complexity" evidence="1">
    <location>
        <begin position="305"/>
        <end position="322"/>
    </location>
</feature>
<accession>A0A484AUN6</accession>
<dbReference type="Proteomes" id="UP000295192">
    <property type="component" value="Unassembled WGS sequence"/>
</dbReference>
<protein>
    <submittedName>
        <fullName evidence="2">Uncharacterized protein</fullName>
    </submittedName>
</protein>